<keyword evidence="3" id="KW-1185">Reference proteome</keyword>
<reference evidence="2 3" key="1">
    <citation type="submission" date="2020-04" db="EMBL/GenBank/DDBJ databases">
        <title>Draft genome of Leeia sp. IMCC25680.</title>
        <authorList>
            <person name="Song J."/>
            <person name="Cho J.-C."/>
        </authorList>
    </citation>
    <scope>NUCLEOTIDE SEQUENCE [LARGE SCALE GENOMIC DNA]</scope>
    <source>
        <strain evidence="2 3">IMCC25680</strain>
    </source>
</reference>
<protein>
    <recommendedName>
        <fullName evidence="4">PQ loop repeat protein</fullName>
    </recommendedName>
</protein>
<evidence type="ECO:0008006" key="4">
    <source>
        <dbReference type="Google" id="ProtNLM"/>
    </source>
</evidence>
<keyword evidence="1" id="KW-0812">Transmembrane</keyword>
<organism evidence="2 3">
    <name type="scientific">Leeia aquatica</name>
    <dbReference type="NCBI Taxonomy" id="2725557"/>
    <lineage>
        <taxon>Bacteria</taxon>
        <taxon>Pseudomonadati</taxon>
        <taxon>Pseudomonadota</taxon>
        <taxon>Betaproteobacteria</taxon>
        <taxon>Neisseriales</taxon>
        <taxon>Leeiaceae</taxon>
        <taxon>Leeia</taxon>
    </lineage>
</organism>
<feature type="transmembrane region" description="Helical" evidence="1">
    <location>
        <begin position="68"/>
        <end position="88"/>
    </location>
</feature>
<comment type="caution">
    <text evidence="2">The sequence shown here is derived from an EMBL/GenBank/DDBJ whole genome shotgun (WGS) entry which is preliminary data.</text>
</comment>
<keyword evidence="1" id="KW-1133">Transmembrane helix</keyword>
<keyword evidence="1" id="KW-0472">Membrane</keyword>
<dbReference type="EMBL" id="JABAIM010000004">
    <property type="protein sequence ID" value="NLR76710.1"/>
    <property type="molecule type" value="Genomic_DNA"/>
</dbReference>
<dbReference type="Gene3D" id="1.20.1280.290">
    <property type="match status" value="1"/>
</dbReference>
<feature type="transmembrane region" description="Helical" evidence="1">
    <location>
        <begin position="6"/>
        <end position="30"/>
    </location>
</feature>
<sequence>MSLLNQSITFLYSICGIGLLAVYIPQALMIWRDQEGARAVSLWSWGVWTFTSLVTLLYAALVVKDLPWVGVSTGHLIGCATVYGLTLLRRRQFERREVGPKLPIPGVAR</sequence>
<feature type="transmembrane region" description="Helical" evidence="1">
    <location>
        <begin position="42"/>
        <end position="62"/>
    </location>
</feature>
<gene>
    <name evidence="2" type="ORF">HF682_16200</name>
</gene>
<evidence type="ECO:0000313" key="3">
    <source>
        <dbReference type="Proteomes" id="UP000587991"/>
    </source>
</evidence>
<dbReference type="Proteomes" id="UP000587991">
    <property type="component" value="Unassembled WGS sequence"/>
</dbReference>
<name>A0A847S033_9NEIS</name>
<dbReference type="AlphaFoldDB" id="A0A847S033"/>
<evidence type="ECO:0000313" key="2">
    <source>
        <dbReference type="EMBL" id="NLR76710.1"/>
    </source>
</evidence>
<accession>A0A847S033</accession>
<proteinExistence type="predicted"/>
<evidence type="ECO:0000256" key="1">
    <source>
        <dbReference type="SAM" id="Phobius"/>
    </source>
</evidence>
<dbReference type="RefSeq" id="WP_168878373.1">
    <property type="nucleotide sequence ID" value="NZ_JABAIM010000004.1"/>
</dbReference>